<keyword evidence="3" id="KW-0479">Metal-binding</keyword>
<evidence type="ECO:0000256" key="5">
    <source>
        <dbReference type="ARBA" id="ARBA00022842"/>
    </source>
</evidence>
<organism evidence="7 8">
    <name type="scientific">Fructilactobacillus cliffordii</name>
    <dbReference type="NCBI Taxonomy" id="2940299"/>
    <lineage>
        <taxon>Bacteria</taxon>
        <taxon>Bacillati</taxon>
        <taxon>Bacillota</taxon>
        <taxon>Bacilli</taxon>
        <taxon>Lactobacillales</taxon>
        <taxon>Lactobacillaceae</taxon>
        <taxon>Fructilactobacillus</taxon>
    </lineage>
</organism>
<evidence type="ECO:0000313" key="8">
    <source>
        <dbReference type="Proteomes" id="UP001055911"/>
    </source>
</evidence>
<dbReference type="SFLD" id="SFLDS00003">
    <property type="entry name" value="Haloacid_Dehalogenase"/>
    <property type="match status" value="1"/>
</dbReference>
<feature type="region of interest" description="Disordered" evidence="6">
    <location>
        <begin position="241"/>
        <end position="260"/>
    </location>
</feature>
<evidence type="ECO:0000256" key="6">
    <source>
        <dbReference type="SAM" id="MobiDB-lite"/>
    </source>
</evidence>
<dbReference type="EMBL" id="CP097119">
    <property type="protein sequence ID" value="USS89775.1"/>
    <property type="molecule type" value="Genomic_DNA"/>
</dbReference>
<dbReference type="InterPro" id="IPR023214">
    <property type="entry name" value="HAD_sf"/>
</dbReference>
<dbReference type="AlphaFoldDB" id="A0A9Q8ZUS3"/>
<dbReference type="RefSeq" id="WP_252767322.1">
    <property type="nucleotide sequence ID" value="NZ_CP097119.1"/>
</dbReference>
<feature type="compositionally biased region" description="Basic and acidic residues" evidence="6">
    <location>
        <begin position="241"/>
        <end position="253"/>
    </location>
</feature>
<dbReference type="InterPro" id="IPR006357">
    <property type="entry name" value="HAD-SF_hydro_IIA"/>
</dbReference>
<dbReference type="CDD" id="cd07530">
    <property type="entry name" value="HAD_Pase_UmpH-like"/>
    <property type="match status" value="1"/>
</dbReference>
<keyword evidence="8" id="KW-1185">Reference proteome</keyword>
<dbReference type="GO" id="GO:0005737">
    <property type="term" value="C:cytoplasm"/>
    <property type="evidence" value="ECO:0007669"/>
    <property type="project" value="TreeGrafter"/>
</dbReference>
<sequence>MMAQYRGYLIDLDGTVYQGKTRIPAAQRFIARLQENEIPFLFVTNNTTKKPAEVVANLAHNHNIYVQEANVYTAGMATAEYLQDDAEQRGLPLTANVIGEPDLKNLISQAGFDVFANDPAYVVAALDYDLTYEKVAQAALAIQKGARFIGTNADTLIPTERGKLPGAGSIIELLRYATQVDPVLIGKPNDLIIKNAIKLLQLPADQVVMVGDNYQTDIKAGMKAGIDTILVYTGVSKREQVQKEERQPTHEIESFDDWQI</sequence>
<dbReference type="PANTHER" id="PTHR19288:SF46">
    <property type="entry name" value="HALOACID DEHALOGENASE-LIKE HYDROLASE DOMAIN-CONTAINING PROTEIN 2"/>
    <property type="match status" value="1"/>
</dbReference>
<dbReference type="InterPro" id="IPR036412">
    <property type="entry name" value="HAD-like_sf"/>
</dbReference>
<dbReference type="InterPro" id="IPR006354">
    <property type="entry name" value="HAD-SF_hydro_IIA_hyp1"/>
</dbReference>
<evidence type="ECO:0000256" key="2">
    <source>
        <dbReference type="ARBA" id="ARBA00006696"/>
    </source>
</evidence>
<comment type="similarity">
    <text evidence="2">Belongs to the HAD-like hydrolase superfamily. NagD family.</text>
</comment>
<keyword evidence="4 7" id="KW-0378">Hydrolase</keyword>
<dbReference type="NCBIfam" id="TIGR01457">
    <property type="entry name" value="HAD-SF-IIA-hyp2"/>
    <property type="match status" value="1"/>
</dbReference>
<dbReference type="PANTHER" id="PTHR19288">
    <property type="entry name" value="4-NITROPHENYLPHOSPHATASE-RELATED"/>
    <property type="match status" value="1"/>
</dbReference>
<dbReference type="GO" id="GO:0016791">
    <property type="term" value="F:phosphatase activity"/>
    <property type="evidence" value="ECO:0007669"/>
    <property type="project" value="TreeGrafter"/>
</dbReference>
<dbReference type="Proteomes" id="UP001055911">
    <property type="component" value="Chromosome"/>
</dbReference>
<dbReference type="Pfam" id="PF13344">
    <property type="entry name" value="Hydrolase_6"/>
    <property type="match status" value="1"/>
</dbReference>
<accession>A0A9Q8ZUS3</accession>
<evidence type="ECO:0000313" key="7">
    <source>
        <dbReference type="EMBL" id="USS89775.1"/>
    </source>
</evidence>
<comment type="cofactor">
    <cofactor evidence="1">
        <name>Mg(2+)</name>
        <dbReference type="ChEBI" id="CHEBI:18420"/>
    </cofactor>
</comment>
<name>A0A9Q8ZUS3_9LACO</name>
<reference evidence="7" key="1">
    <citation type="submission" date="2022-05" db="EMBL/GenBank/DDBJ databases">
        <authorList>
            <person name="Oliphant S.A."/>
            <person name="Watson-Haigh N.S."/>
            <person name="Sumby K.M."/>
            <person name="Gardner J.M."/>
            <person name="Jiranek V."/>
        </authorList>
    </citation>
    <scope>NUCLEOTIDE SEQUENCE</scope>
    <source>
        <strain evidence="7">KI4_B1</strain>
    </source>
</reference>
<dbReference type="Gene3D" id="3.40.50.1000">
    <property type="entry name" value="HAD superfamily/HAD-like"/>
    <property type="match status" value="2"/>
</dbReference>
<evidence type="ECO:0000256" key="4">
    <source>
        <dbReference type="ARBA" id="ARBA00022801"/>
    </source>
</evidence>
<protein>
    <submittedName>
        <fullName evidence="7">TIGR01457 family HAD-type hydrolase</fullName>
    </submittedName>
</protein>
<proteinExistence type="inferred from homology"/>
<keyword evidence="5" id="KW-0460">Magnesium</keyword>
<dbReference type="NCBIfam" id="TIGR01460">
    <property type="entry name" value="HAD-SF-IIA"/>
    <property type="match status" value="1"/>
</dbReference>
<dbReference type="Pfam" id="PF13242">
    <property type="entry name" value="Hydrolase_like"/>
    <property type="match status" value="1"/>
</dbReference>
<dbReference type="SFLD" id="SFLDG01139">
    <property type="entry name" value="C2.A:_Pyridoxal_Phosphate_Phos"/>
    <property type="match status" value="1"/>
</dbReference>
<dbReference type="GO" id="GO:0046872">
    <property type="term" value="F:metal ion binding"/>
    <property type="evidence" value="ECO:0007669"/>
    <property type="project" value="UniProtKB-KW"/>
</dbReference>
<evidence type="ECO:0000256" key="3">
    <source>
        <dbReference type="ARBA" id="ARBA00022723"/>
    </source>
</evidence>
<gene>
    <name evidence="7" type="ORF">M3M40_03085</name>
</gene>
<dbReference type="SUPFAM" id="SSF56784">
    <property type="entry name" value="HAD-like"/>
    <property type="match status" value="1"/>
</dbReference>
<evidence type="ECO:0000256" key="1">
    <source>
        <dbReference type="ARBA" id="ARBA00001946"/>
    </source>
</evidence>